<gene>
    <name evidence="1" type="ORF">DERYTH_LOCUS14891</name>
</gene>
<accession>A0A9N9IB42</accession>
<dbReference type="Proteomes" id="UP000789405">
    <property type="component" value="Unassembled WGS sequence"/>
</dbReference>
<protein>
    <submittedName>
        <fullName evidence="1">19567_t:CDS:1</fullName>
    </submittedName>
</protein>
<proteinExistence type="predicted"/>
<feature type="non-terminal residue" evidence="1">
    <location>
        <position position="1"/>
    </location>
</feature>
<name>A0A9N9IB42_9GLOM</name>
<reference evidence="1" key="1">
    <citation type="submission" date="2021-06" db="EMBL/GenBank/DDBJ databases">
        <authorList>
            <person name="Kallberg Y."/>
            <person name="Tangrot J."/>
            <person name="Rosling A."/>
        </authorList>
    </citation>
    <scope>NUCLEOTIDE SEQUENCE</scope>
    <source>
        <strain evidence="1">MA453B</strain>
    </source>
</reference>
<evidence type="ECO:0000313" key="1">
    <source>
        <dbReference type="EMBL" id="CAG8728218.1"/>
    </source>
</evidence>
<comment type="caution">
    <text evidence="1">The sequence shown here is derived from an EMBL/GenBank/DDBJ whole genome shotgun (WGS) entry which is preliminary data.</text>
</comment>
<dbReference type="AlphaFoldDB" id="A0A9N9IB42"/>
<dbReference type="OrthoDB" id="2424532at2759"/>
<feature type="non-terminal residue" evidence="1">
    <location>
        <position position="335"/>
    </location>
</feature>
<dbReference type="EMBL" id="CAJVPY010011591">
    <property type="protein sequence ID" value="CAG8728218.1"/>
    <property type="molecule type" value="Genomic_DNA"/>
</dbReference>
<evidence type="ECO:0000313" key="2">
    <source>
        <dbReference type="Proteomes" id="UP000789405"/>
    </source>
</evidence>
<keyword evidence="2" id="KW-1185">Reference proteome</keyword>
<organism evidence="1 2">
    <name type="scientific">Dentiscutata erythropus</name>
    <dbReference type="NCBI Taxonomy" id="1348616"/>
    <lineage>
        <taxon>Eukaryota</taxon>
        <taxon>Fungi</taxon>
        <taxon>Fungi incertae sedis</taxon>
        <taxon>Mucoromycota</taxon>
        <taxon>Glomeromycotina</taxon>
        <taxon>Glomeromycetes</taxon>
        <taxon>Diversisporales</taxon>
        <taxon>Gigasporaceae</taxon>
        <taxon>Dentiscutata</taxon>
    </lineage>
</organism>
<sequence length="335" mass="38512">MSDTLRLTCLVNGDPKKKVFEVEIEKRVNVPIGDNSMEADVLENKAETGVKELSSPIKKIRDVFTDNIADETIHIVVERPSVHDVSAKVLDAFNKRPKVTLPDVNELANFLEMPIPENMKIPLLQREYDSFLIQSMKNTCTSEDLNILFRVSETERAYEFITTIIGGLIRNDPPSREGTERLYLSFWDTNIRFPLELLISDGISIRNSSQHSSSFSKRPNYGFIVNHICLFRGEEKSPTSYEDAKAKLKDKLYWTYDPAPYILGYYANGPDITFVAICRPLSGYNPDVLDIVKSNLNQRRDRILNLRRMINLSILIKSLQDVIGWRETPEFQRIY</sequence>